<evidence type="ECO:0000313" key="2">
    <source>
        <dbReference type="Proteomes" id="UP000233293"/>
    </source>
</evidence>
<sequence length="169" mass="19100">MNVGDAEQDEEAGFRAFSTKVEGTNINPQTLLATDYLNHFNEIVMMLEMIPDMPECFEDAQAWQPKSYQDHFRDSQFRDRDLAVEAYDHVPERFRKPFEDVIGQMNVLIAMTVERVGPLIEAGGDGGELRMVCSDASRGVQKLMDIASAIIHGSESRFDQREIDGLLGR</sequence>
<reference evidence="2" key="1">
    <citation type="submission" date="2017-12" db="EMBL/GenBank/DDBJ databases">
        <title>Draft genome sequence of Telmatospirillum siberiense 26-4b1T, an acidotolerant peatland alphaproteobacterium potentially involved in sulfur cycling.</title>
        <authorList>
            <person name="Hausmann B."/>
            <person name="Pjevac P."/>
            <person name="Schreck K."/>
            <person name="Herbold C.W."/>
            <person name="Daims H."/>
            <person name="Wagner M."/>
            <person name="Pester M."/>
            <person name="Loy A."/>
        </authorList>
    </citation>
    <scope>NUCLEOTIDE SEQUENCE [LARGE SCALE GENOMIC DNA]</scope>
    <source>
        <strain evidence="2">26-4b1</strain>
    </source>
</reference>
<comment type="caution">
    <text evidence="1">The sequence shown here is derived from an EMBL/GenBank/DDBJ whole genome shotgun (WGS) entry which is preliminary data.</text>
</comment>
<dbReference type="EMBL" id="PIUM01000012">
    <property type="protein sequence ID" value="PKU24382.1"/>
    <property type="molecule type" value="Genomic_DNA"/>
</dbReference>
<dbReference type="OrthoDB" id="7172864at2"/>
<protein>
    <submittedName>
        <fullName evidence="1">Uncharacterized protein</fullName>
    </submittedName>
</protein>
<organism evidence="1 2">
    <name type="scientific">Telmatospirillum siberiense</name>
    <dbReference type="NCBI Taxonomy" id="382514"/>
    <lineage>
        <taxon>Bacteria</taxon>
        <taxon>Pseudomonadati</taxon>
        <taxon>Pseudomonadota</taxon>
        <taxon>Alphaproteobacteria</taxon>
        <taxon>Rhodospirillales</taxon>
        <taxon>Rhodospirillaceae</taxon>
        <taxon>Telmatospirillum</taxon>
    </lineage>
</organism>
<dbReference type="AlphaFoldDB" id="A0A2N3PVF1"/>
<accession>A0A2N3PVF1</accession>
<dbReference type="Proteomes" id="UP000233293">
    <property type="component" value="Unassembled WGS sequence"/>
</dbReference>
<name>A0A2N3PVF1_9PROT</name>
<evidence type="ECO:0000313" key="1">
    <source>
        <dbReference type="EMBL" id="PKU24382.1"/>
    </source>
</evidence>
<gene>
    <name evidence="1" type="ORF">CWS72_11875</name>
</gene>
<proteinExistence type="predicted"/>
<keyword evidence="2" id="KW-1185">Reference proteome</keyword>